<dbReference type="EMBL" id="AOIA01000017">
    <property type="protein sequence ID" value="ELY66472.1"/>
    <property type="molecule type" value="Genomic_DNA"/>
</dbReference>
<sequence>MYELETPRPATAVGRWSAMSADGPMPAVPETGSGSDETYDAMVDVEATDPREELEKTEYRTDLGIEMAEDARRVSNGALSSAAYWEKYDGDAAAEFGEAYRETPNPAVDCADGTIDDETAESLGCSVGTMASIAEGLEGSESESDGENGDDTRWGMVIDLQKCIGCESCTVACKAENRTPPGVSYNVVMEREEGEFPNVTRTNVPRPCMQCENPPCVQVCPVSATYKMDNGVVNIDYDRCIGCRYCMVACPYDARYFDFGENYDGEFEEAGELSSPEYGMDRGSREDGESPIGNVRKCNFCHHRLERGEEPACVETCVGDARYMGNLEDTDSEVNELASSSRAFQLKEKEGTDPNVYYLK</sequence>
<proteinExistence type="predicted"/>
<dbReference type="Pfam" id="PF12797">
    <property type="entry name" value="Fer4_2"/>
    <property type="match status" value="1"/>
</dbReference>
<evidence type="ECO:0000256" key="3">
    <source>
        <dbReference type="ARBA" id="ARBA00023004"/>
    </source>
</evidence>
<keyword evidence="8" id="KW-1185">Reference proteome</keyword>
<name>L9XYA9_9EURY</name>
<dbReference type="Pfam" id="PF13247">
    <property type="entry name" value="Fer4_11"/>
    <property type="match status" value="2"/>
</dbReference>
<feature type="domain" description="4Fe-4S ferredoxin-type" evidence="6">
    <location>
        <begin position="231"/>
        <end position="260"/>
    </location>
</feature>
<dbReference type="PANTHER" id="PTHR43177:SF3">
    <property type="entry name" value="PROTEIN NRFC HOMOLOG"/>
    <property type="match status" value="1"/>
</dbReference>
<reference evidence="7 8" key="1">
    <citation type="journal article" date="2014" name="PLoS Genet.">
        <title>Phylogenetically driven sequencing of extremely halophilic archaea reveals strategies for static and dynamic osmo-response.</title>
        <authorList>
            <person name="Becker E.A."/>
            <person name="Seitzer P.M."/>
            <person name="Tritt A."/>
            <person name="Larsen D."/>
            <person name="Krusor M."/>
            <person name="Yao A.I."/>
            <person name="Wu D."/>
            <person name="Madern D."/>
            <person name="Eisen J.A."/>
            <person name="Darling A.E."/>
            <person name="Facciotti M.T."/>
        </authorList>
    </citation>
    <scope>NUCLEOTIDE SEQUENCE [LARGE SCALE GENOMIC DNA]</scope>
    <source>
        <strain evidence="7 8">DSM 18795</strain>
    </source>
</reference>
<dbReference type="InterPro" id="IPR017896">
    <property type="entry name" value="4Fe4S_Fe-S-bd"/>
</dbReference>
<keyword evidence="4" id="KW-0411">Iron-sulfur</keyword>
<evidence type="ECO:0000256" key="2">
    <source>
        <dbReference type="ARBA" id="ARBA00022723"/>
    </source>
</evidence>
<keyword evidence="3" id="KW-0408">Iron</keyword>
<dbReference type="Pfam" id="PF16947">
    <property type="entry name" value="Ferredoxin_N"/>
    <property type="match status" value="1"/>
</dbReference>
<dbReference type="InterPro" id="IPR031604">
    <property type="entry name" value="Ferredoxin_N"/>
</dbReference>
<dbReference type="GO" id="GO:0046872">
    <property type="term" value="F:metal ion binding"/>
    <property type="evidence" value="ECO:0007669"/>
    <property type="project" value="UniProtKB-KW"/>
</dbReference>
<dbReference type="SUPFAM" id="SSF54862">
    <property type="entry name" value="4Fe-4S ferredoxins"/>
    <property type="match status" value="1"/>
</dbReference>
<dbReference type="InterPro" id="IPR017900">
    <property type="entry name" value="4Fe4S_Fe_S_CS"/>
</dbReference>
<dbReference type="PANTHER" id="PTHR43177">
    <property type="entry name" value="PROTEIN NRFC"/>
    <property type="match status" value="1"/>
</dbReference>
<evidence type="ECO:0000256" key="5">
    <source>
        <dbReference type="SAM" id="MobiDB-lite"/>
    </source>
</evidence>
<dbReference type="GO" id="GO:0051539">
    <property type="term" value="F:4 iron, 4 sulfur cluster binding"/>
    <property type="evidence" value="ECO:0007669"/>
    <property type="project" value="UniProtKB-KW"/>
</dbReference>
<protein>
    <submittedName>
        <fullName evidence="7">4Fe-4S ferredoxin iron-sulfur-binding domain-containing protein</fullName>
    </submittedName>
</protein>
<dbReference type="PROSITE" id="PS00198">
    <property type="entry name" value="4FE4S_FER_1"/>
    <property type="match status" value="1"/>
</dbReference>
<dbReference type="AlphaFoldDB" id="L9XYA9"/>
<keyword evidence="1" id="KW-0004">4Fe-4S</keyword>
<feature type="domain" description="4Fe-4S ferredoxin-type" evidence="6">
    <location>
        <begin position="154"/>
        <end position="183"/>
    </location>
</feature>
<dbReference type="InterPro" id="IPR050954">
    <property type="entry name" value="ET_IronSulfur_Cluster-Binding"/>
</dbReference>
<dbReference type="OrthoDB" id="2837at2157"/>
<evidence type="ECO:0000259" key="6">
    <source>
        <dbReference type="PROSITE" id="PS51379"/>
    </source>
</evidence>
<feature type="region of interest" description="Disordered" evidence="5">
    <location>
        <begin position="1"/>
        <end position="37"/>
    </location>
</feature>
<gene>
    <name evidence="7" type="ORF">C492_01069</name>
</gene>
<dbReference type="PROSITE" id="PS51379">
    <property type="entry name" value="4FE4S_FER_2"/>
    <property type="match status" value="2"/>
</dbReference>
<dbReference type="STRING" id="1227498.C492_01069"/>
<feature type="compositionally biased region" description="Basic and acidic residues" evidence="5">
    <location>
        <begin position="279"/>
        <end position="288"/>
    </location>
</feature>
<dbReference type="CDD" id="cd10551">
    <property type="entry name" value="PsrB"/>
    <property type="match status" value="1"/>
</dbReference>
<feature type="region of interest" description="Disordered" evidence="5">
    <location>
        <begin position="270"/>
        <end position="289"/>
    </location>
</feature>
<comment type="caution">
    <text evidence="7">The sequence shown here is derived from an EMBL/GenBank/DDBJ whole genome shotgun (WGS) entry which is preliminary data.</text>
</comment>
<keyword evidence="2" id="KW-0479">Metal-binding</keyword>
<dbReference type="Gene3D" id="3.30.70.20">
    <property type="match status" value="2"/>
</dbReference>
<dbReference type="PATRIC" id="fig|1227498.3.peg.204"/>
<dbReference type="Proteomes" id="UP000011531">
    <property type="component" value="Unassembled WGS sequence"/>
</dbReference>
<evidence type="ECO:0000313" key="8">
    <source>
        <dbReference type="Proteomes" id="UP000011531"/>
    </source>
</evidence>
<dbReference type="GO" id="GO:0016491">
    <property type="term" value="F:oxidoreductase activity"/>
    <property type="evidence" value="ECO:0007669"/>
    <property type="project" value="UniProtKB-ARBA"/>
</dbReference>
<organism evidence="7 8">
    <name type="scientific">Natronococcus jeotgali DSM 18795</name>
    <dbReference type="NCBI Taxonomy" id="1227498"/>
    <lineage>
        <taxon>Archaea</taxon>
        <taxon>Methanobacteriati</taxon>
        <taxon>Methanobacteriota</taxon>
        <taxon>Stenosarchaea group</taxon>
        <taxon>Halobacteria</taxon>
        <taxon>Halobacteriales</taxon>
        <taxon>Natrialbaceae</taxon>
        <taxon>Natronococcus</taxon>
    </lineage>
</organism>
<accession>L9XYA9</accession>
<evidence type="ECO:0000313" key="7">
    <source>
        <dbReference type="EMBL" id="ELY66472.1"/>
    </source>
</evidence>
<evidence type="ECO:0000256" key="1">
    <source>
        <dbReference type="ARBA" id="ARBA00022485"/>
    </source>
</evidence>
<evidence type="ECO:0000256" key="4">
    <source>
        <dbReference type="ARBA" id="ARBA00023014"/>
    </source>
</evidence>